<organism evidence="14 15">
    <name type="scientific">Leptidea sinapis</name>
    <dbReference type="NCBI Taxonomy" id="189913"/>
    <lineage>
        <taxon>Eukaryota</taxon>
        <taxon>Metazoa</taxon>
        <taxon>Ecdysozoa</taxon>
        <taxon>Arthropoda</taxon>
        <taxon>Hexapoda</taxon>
        <taxon>Insecta</taxon>
        <taxon>Pterygota</taxon>
        <taxon>Neoptera</taxon>
        <taxon>Endopterygota</taxon>
        <taxon>Lepidoptera</taxon>
        <taxon>Glossata</taxon>
        <taxon>Ditrysia</taxon>
        <taxon>Papilionoidea</taxon>
        <taxon>Pieridae</taxon>
        <taxon>Dismorphiinae</taxon>
        <taxon>Leptidea</taxon>
    </lineage>
</organism>
<sequence>MSRVSISEVNGMSEEQFQWVFKNVIELCQDAAEQVKKCRPFRDIAELCTAFHKYLDNLCLEEKLVILKLHPDLAGRLASQGELTKESTEEQQSAGLDKLTLIQKRMIDICNERYKEKFGFPFIICARENKVQSIINGLQTRYNNTKEQEIEIGINEVKKICKLRILDIIKEN</sequence>
<comment type="function">
    <text evidence="2">Catalyzes the stereoselective decarboxylation of 2-oxo-4-hydroxy-4-carboxy-5-ureidoimidazoline (OHCU) to (S)-allantoin.</text>
</comment>
<name>A0A5E4QN91_9NEOP</name>
<evidence type="ECO:0000256" key="6">
    <source>
        <dbReference type="ARBA" id="ARBA00012257"/>
    </source>
</evidence>
<evidence type="ECO:0000256" key="9">
    <source>
        <dbReference type="ARBA" id="ARBA00023140"/>
    </source>
</evidence>
<keyword evidence="9" id="KW-0576">Peroxisome</keyword>
<evidence type="ECO:0000313" key="15">
    <source>
        <dbReference type="Proteomes" id="UP000324832"/>
    </source>
</evidence>
<evidence type="ECO:0000256" key="2">
    <source>
        <dbReference type="ARBA" id="ARBA00002506"/>
    </source>
</evidence>
<protein>
    <recommendedName>
        <fullName evidence="6">2-oxo-4-hydroxy-4-carboxy-5-ureidoimidazoline decarboxylase</fullName>
        <ecNumber evidence="6">4.1.1.97</ecNumber>
    </recommendedName>
    <alternativeName>
        <fullName evidence="12">Parahox neighbor</fullName>
    </alternativeName>
    <alternativeName>
        <fullName evidence="11">Ureidoimidazoline (2-oxo-4-hydroxy-4-carboxy-5-) decarboxylase</fullName>
    </alternativeName>
</protein>
<evidence type="ECO:0000256" key="3">
    <source>
        <dbReference type="ARBA" id="ARBA00004275"/>
    </source>
</evidence>
<keyword evidence="10" id="KW-0456">Lyase</keyword>
<evidence type="ECO:0000256" key="7">
    <source>
        <dbReference type="ARBA" id="ARBA00022631"/>
    </source>
</evidence>
<keyword evidence="8" id="KW-0210">Decarboxylase</keyword>
<proteinExistence type="inferred from homology"/>
<dbReference type="UniPathway" id="UPA00394">
    <property type="reaction ID" value="UER00652"/>
</dbReference>
<dbReference type="Proteomes" id="UP000324832">
    <property type="component" value="Unassembled WGS sequence"/>
</dbReference>
<accession>A0A5E4QN91</accession>
<dbReference type="Gene3D" id="1.10.3330.10">
    <property type="entry name" value="Oxo-4-hydroxy-4-carboxy-5-ureidoimidazoline decarboxylase"/>
    <property type="match status" value="1"/>
</dbReference>
<evidence type="ECO:0000256" key="4">
    <source>
        <dbReference type="ARBA" id="ARBA00004754"/>
    </source>
</evidence>
<dbReference type="InterPro" id="IPR018020">
    <property type="entry name" value="OHCU_decarboxylase"/>
</dbReference>
<dbReference type="GO" id="GO:0005777">
    <property type="term" value="C:peroxisome"/>
    <property type="evidence" value="ECO:0007669"/>
    <property type="project" value="UniProtKB-SubCell"/>
</dbReference>
<comment type="subcellular location">
    <subcellularLocation>
        <location evidence="3">Peroxisome</location>
    </subcellularLocation>
</comment>
<evidence type="ECO:0000256" key="8">
    <source>
        <dbReference type="ARBA" id="ARBA00022793"/>
    </source>
</evidence>
<comment type="pathway">
    <text evidence="4">Purine metabolism; urate degradation; (S)-allantoin from urate: step 3/3.</text>
</comment>
<comment type="catalytic activity">
    <reaction evidence="1">
        <text>5-hydroxy-2-oxo-4-ureido-2,5-dihydro-1H-imidazole-5-carboxylate + H(+) = (S)-allantoin + CO2</text>
        <dbReference type="Rhea" id="RHEA:26301"/>
        <dbReference type="ChEBI" id="CHEBI:15378"/>
        <dbReference type="ChEBI" id="CHEBI:15678"/>
        <dbReference type="ChEBI" id="CHEBI:16526"/>
        <dbReference type="ChEBI" id="CHEBI:58639"/>
        <dbReference type="EC" id="4.1.1.97"/>
    </reaction>
</comment>
<dbReference type="InterPro" id="IPR036778">
    <property type="entry name" value="OHCU_decarboxylase_sf"/>
</dbReference>
<evidence type="ECO:0000256" key="11">
    <source>
        <dbReference type="ARBA" id="ARBA00030624"/>
    </source>
</evidence>
<comment type="similarity">
    <text evidence="5">Belongs to the OHCU decarboxylase family.</text>
</comment>
<feature type="domain" description="Oxo-4-hydroxy-4-carboxy-5-ureidoimidazoline decarboxylase" evidence="13">
    <location>
        <begin position="10"/>
        <end position="165"/>
    </location>
</feature>
<dbReference type="AlphaFoldDB" id="A0A5E4QN91"/>
<keyword evidence="7" id="KW-0659">Purine metabolism</keyword>
<evidence type="ECO:0000259" key="13">
    <source>
        <dbReference type="Pfam" id="PF09349"/>
    </source>
</evidence>
<gene>
    <name evidence="14" type="ORF">LSINAPIS_LOCUS9813</name>
</gene>
<keyword evidence="15" id="KW-1185">Reference proteome</keyword>
<dbReference type="SUPFAM" id="SSF158694">
    <property type="entry name" value="UraD-Like"/>
    <property type="match status" value="1"/>
</dbReference>
<evidence type="ECO:0000256" key="10">
    <source>
        <dbReference type="ARBA" id="ARBA00023239"/>
    </source>
</evidence>
<dbReference type="PANTHER" id="PTHR43466:SF1">
    <property type="entry name" value="2-OXO-4-HYDROXY-4-CARBOXY-5-UREIDOIMIDAZOLINE DECARBOXYLASE-RELATED"/>
    <property type="match status" value="1"/>
</dbReference>
<evidence type="ECO:0000256" key="12">
    <source>
        <dbReference type="ARBA" id="ARBA00032116"/>
    </source>
</evidence>
<reference evidence="14 15" key="1">
    <citation type="submission" date="2017-07" db="EMBL/GenBank/DDBJ databases">
        <authorList>
            <person name="Talla V."/>
            <person name="Backstrom N."/>
        </authorList>
    </citation>
    <scope>NUCLEOTIDE SEQUENCE [LARGE SCALE GENOMIC DNA]</scope>
</reference>
<evidence type="ECO:0000256" key="1">
    <source>
        <dbReference type="ARBA" id="ARBA00001163"/>
    </source>
</evidence>
<dbReference type="GO" id="GO:0019628">
    <property type="term" value="P:urate catabolic process"/>
    <property type="evidence" value="ECO:0007669"/>
    <property type="project" value="UniProtKB-UniPathway"/>
</dbReference>
<dbReference type="FunFam" id="1.10.3330.10:FF:000001">
    <property type="entry name" value="2-oxo-4-hydroxy-4-carboxy-5-ureidoimidazoline decarboxylase"/>
    <property type="match status" value="1"/>
</dbReference>
<dbReference type="EC" id="4.1.1.97" evidence="6"/>
<dbReference type="GO" id="GO:0006144">
    <property type="term" value="P:purine nucleobase metabolic process"/>
    <property type="evidence" value="ECO:0007669"/>
    <property type="project" value="UniProtKB-KW"/>
</dbReference>
<dbReference type="GO" id="GO:0051997">
    <property type="term" value="F:2-oxo-4-hydroxy-4-carboxy-5-ureidoimidazoline decarboxylase activity"/>
    <property type="evidence" value="ECO:0007669"/>
    <property type="project" value="UniProtKB-EC"/>
</dbReference>
<evidence type="ECO:0000313" key="14">
    <source>
        <dbReference type="EMBL" id="VVC98799.1"/>
    </source>
</evidence>
<evidence type="ECO:0000256" key="5">
    <source>
        <dbReference type="ARBA" id="ARBA00005793"/>
    </source>
</evidence>
<dbReference type="Pfam" id="PF09349">
    <property type="entry name" value="OHCU_decarbox"/>
    <property type="match status" value="1"/>
</dbReference>
<dbReference type="EMBL" id="FZQP02003779">
    <property type="protein sequence ID" value="VVC98799.1"/>
    <property type="molecule type" value="Genomic_DNA"/>
</dbReference>
<dbReference type="NCBIfam" id="TIGR03164">
    <property type="entry name" value="UHCUDC"/>
    <property type="match status" value="1"/>
</dbReference>
<dbReference type="GO" id="GO:0000255">
    <property type="term" value="P:allantoin metabolic process"/>
    <property type="evidence" value="ECO:0007669"/>
    <property type="project" value="InterPro"/>
</dbReference>
<dbReference type="PANTHER" id="PTHR43466">
    <property type="entry name" value="2-OXO-4-HYDROXY-4-CARBOXY-5-UREIDOIMIDAZOLINE DECARBOXYLASE-RELATED"/>
    <property type="match status" value="1"/>
</dbReference>
<dbReference type="InterPro" id="IPR017580">
    <property type="entry name" value="OHCU_decarboxylase-1"/>
</dbReference>